<proteinExistence type="predicted"/>
<sequence>MSYLPFIIFGVVLGIINLLTRKYPKLDKLNKRLNARNHNNHNDDNDNKYLNLDDKAAGMYLQHNNDD</sequence>
<comment type="caution">
    <text evidence="2">The sequence shown here is derived from an EMBL/GenBank/DDBJ whole genome shotgun (WGS) entry which is preliminary data.</text>
</comment>
<accession>A0A519BHC5</accession>
<dbReference type="EMBL" id="SGBC01000001">
    <property type="protein sequence ID" value="RZD16664.1"/>
    <property type="molecule type" value="Genomic_DNA"/>
</dbReference>
<evidence type="ECO:0000313" key="2">
    <source>
        <dbReference type="EMBL" id="RZD16664.1"/>
    </source>
</evidence>
<name>A0A519BHC5_ACIG2</name>
<keyword evidence="1" id="KW-0812">Transmembrane</keyword>
<keyword evidence="1" id="KW-0472">Membrane</keyword>
<keyword evidence="1" id="KW-1133">Transmembrane helix</keyword>
<feature type="transmembrane region" description="Helical" evidence="1">
    <location>
        <begin position="6"/>
        <end position="23"/>
    </location>
</feature>
<dbReference type="AlphaFoldDB" id="A0A519BHC5"/>
<evidence type="ECO:0000313" key="3">
    <source>
        <dbReference type="Proteomes" id="UP000316562"/>
    </source>
</evidence>
<organism evidence="2 3">
    <name type="scientific">Acididesulfobacter guangdongensis</name>
    <dbReference type="NCBI Taxonomy" id="2597225"/>
    <lineage>
        <taxon>Bacteria</taxon>
        <taxon>Deltaproteobacteria</taxon>
        <taxon>Candidatus Acidulodesulfobacterales</taxon>
        <taxon>Candidatus Acididesulfobacter</taxon>
    </lineage>
</organism>
<evidence type="ECO:0000256" key="1">
    <source>
        <dbReference type="SAM" id="Phobius"/>
    </source>
</evidence>
<gene>
    <name evidence="2" type="ORF">EVJ46_00030</name>
</gene>
<protein>
    <submittedName>
        <fullName evidence="2">Uncharacterized protein</fullName>
    </submittedName>
</protein>
<reference evidence="2 3" key="1">
    <citation type="journal article" date="2019" name="ISME J.">
        <title>Insights into ecological role of a new deltaproteobacterial order Candidatus Acidulodesulfobacterales by metagenomics and metatranscriptomics.</title>
        <authorList>
            <person name="Tan S."/>
            <person name="Liu J."/>
            <person name="Fang Y."/>
            <person name="Hedlund B.P."/>
            <person name="Lian Z.H."/>
            <person name="Huang L.Y."/>
            <person name="Li J.T."/>
            <person name="Huang L.N."/>
            <person name="Li W.J."/>
            <person name="Jiang H.C."/>
            <person name="Dong H.L."/>
            <person name="Shu W.S."/>
        </authorList>
    </citation>
    <scope>NUCLEOTIDE SEQUENCE [LARGE SCALE GENOMIC DNA]</scope>
    <source>
        <strain evidence="2">AP2</strain>
    </source>
</reference>
<dbReference type="Proteomes" id="UP000316562">
    <property type="component" value="Unassembled WGS sequence"/>
</dbReference>